<dbReference type="AlphaFoldDB" id="A0A069A5E5"/>
<proteinExistence type="predicted"/>
<sequence>MRDYNLLVCISLFLIKSIIYKTIGIFNDNSNIVYNHNERYINKILNILTKYINIMYIKNIINI</sequence>
<name>A0A069A5E5_CLODI</name>
<reference evidence="1" key="1">
    <citation type="submission" date="2014-07" db="EMBL/GenBank/DDBJ databases">
        <authorList>
            <person name="Monot Marc"/>
        </authorList>
    </citation>
    <scope>NUCLEOTIDE SEQUENCE</scope>
    <source>
        <strain evidence="1">7032994</strain>
    </source>
</reference>
<accession>A0A069A5E5</accession>
<organism evidence="1">
    <name type="scientific">Clostridioides difficile</name>
    <name type="common">Peptoclostridium difficile</name>
    <dbReference type="NCBI Taxonomy" id="1496"/>
    <lineage>
        <taxon>Bacteria</taxon>
        <taxon>Bacillati</taxon>
        <taxon>Bacillota</taxon>
        <taxon>Clostridia</taxon>
        <taxon>Peptostreptococcales</taxon>
        <taxon>Peptostreptococcaceae</taxon>
        <taxon>Clostridioides</taxon>
    </lineage>
</organism>
<evidence type="ECO:0000313" key="1">
    <source>
        <dbReference type="EMBL" id="CDS83610.1"/>
    </source>
</evidence>
<gene>
    <name evidence="1" type="ORF">BN1097_160065</name>
</gene>
<protein>
    <submittedName>
        <fullName evidence="1">Uncharacterized protein</fullName>
    </submittedName>
</protein>
<dbReference type="EMBL" id="LK932350">
    <property type="protein sequence ID" value="CDS83610.1"/>
    <property type="molecule type" value="Genomic_DNA"/>
</dbReference>